<dbReference type="Proteomes" id="UP001152561">
    <property type="component" value="Unassembled WGS sequence"/>
</dbReference>
<sequence>MLVTVAGRERVRERRPREKERERGGERVQTGWRRDDDGDESAVMPRERTIECIIKLVSDVITVRVLSSLATTIPLREFSTCKPHFDQLFKRTGSLDKSFEGTPKIVKPEKEEKPQAAKASSMFVGTREKCFGCKNTVYPTEKVQ</sequence>
<dbReference type="PANTHER" id="PTHR24206">
    <property type="entry name" value="OS06G0237300 PROTEIN"/>
    <property type="match status" value="1"/>
</dbReference>
<dbReference type="EMBL" id="JAJAGQ010000016">
    <property type="protein sequence ID" value="KAJ8539538.1"/>
    <property type="molecule type" value="Genomic_DNA"/>
</dbReference>
<proteinExistence type="predicted"/>
<organism evidence="3 4">
    <name type="scientific">Anisodus acutangulus</name>
    <dbReference type="NCBI Taxonomy" id="402998"/>
    <lineage>
        <taxon>Eukaryota</taxon>
        <taxon>Viridiplantae</taxon>
        <taxon>Streptophyta</taxon>
        <taxon>Embryophyta</taxon>
        <taxon>Tracheophyta</taxon>
        <taxon>Spermatophyta</taxon>
        <taxon>Magnoliopsida</taxon>
        <taxon>eudicotyledons</taxon>
        <taxon>Gunneridae</taxon>
        <taxon>Pentapetalae</taxon>
        <taxon>asterids</taxon>
        <taxon>lamiids</taxon>
        <taxon>Solanales</taxon>
        <taxon>Solanaceae</taxon>
        <taxon>Solanoideae</taxon>
        <taxon>Hyoscyameae</taxon>
        <taxon>Anisodus</taxon>
    </lineage>
</organism>
<comment type="caution">
    <text evidence="3">The sequence shown here is derived from an EMBL/GenBank/DDBJ whole genome shotgun (WGS) entry which is preliminary data.</text>
</comment>
<protein>
    <submittedName>
        <fullName evidence="3">Uncharacterized protein</fullName>
    </submittedName>
</protein>
<evidence type="ECO:0000256" key="1">
    <source>
        <dbReference type="ARBA" id="ARBA00023038"/>
    </source>
</evidence>
<keyword evidence="4" id="KW-1185">Reference proteome</keyword>
<feature type="region of interest" description="Disordered" evidence="2">
    <location>
        <begin position="99"/>
        <end position="119"/>
    </location>
</feature>
<feature type="compositionally biased region" description="Basic and acidic residues" evidence="2">
    <location>
        <begin position="7"/>
        <end position="36"/>
    </location>
</feature>
<name>A0A9Q1LM92_9SOLA</name>
<reference evidence="4" key="1">
    <citation type="journal article" date="2023" name="Proc. Natl. Acad. Sci. U.S.A.">
        <title>Genomic and structural basis for evolution of tropane alkaloid biosynthesis.</title>
        <authorList>
            <person name="Wanga Y.-J."/>
            <person name="Taina T."/>
            <person name="Yua J.-Y."/>
            <person name="Lia J."/>
            <person name="Xua B."/>
            <person name="Chenc J."/>
            <person name="D'Auriad J.C."/>
            <person name="Huanga J.-P."/>
            <person name="Huanga S.-X."/>
        </authorList>
    </citation>
    <scope>NUCLEOTIDE SEQUENCE [LARGE SCALE GENOMIC DNA]</scope>
    <source>
        <strain evidence="4">cv. KIB-2019</strain>
    </source>
</reference>
<dbReference type="OrthoDB" id="6129702at2759"/>
<evidence type="ECO:0000313" key="3">
    <source>
        <dbReference type="EMBL" id="KAJ8539538.1"/>
    </source>
</evidence>
<evidence type="ECO:0000256" key="2">
    <source>
        <dbReference type="SAM" id="MobiDB-lite"/>
    </source>
</evidence>
<dbReference type="AlphaFoldDB" id="A0A9Q1LM92"/>
<accession>A0A9Q1LM92</accession>
<keyword evidence="1" id="KW-0862">Zinc</keyword>
<evidence type="ECO:0000313" key="4">
    <source>
        <dbReference type="Proteomes" id="UP001152561"/>
    </source>
</evidence>
<feature type="compositionally biased region" description="Basic and acidic residues" evidence="2">
    <location>
        <begin position="106"/>
        <end position="115"/>
    </location>
</feature>
<keyword evidence="1" id="KW-0440">LIM domain</keyword>
<feature type="region of interest" description="Disordered" evidence="2">
    <location>
        <begin position="1"/>
        <end position="41"/>
    </location>
</feature>
<keyword evidence="1" id="KW-0479">Metal-binding</keyword>
<gene>
    <name evidence="3" type="ORF">K7X08_013790</name>
</gene>